<reference evidence="4 5" key="1">
    <citation type="journal article" date="2021" name="Int. J. Syst. Evol. Microbiol.">
        <title>Steroidobacter gossypii sp. nov., isolated from soil of cotton cropping field.</title>
        <authorList>
            <person name="Huang R."/>
            <person name="Yang S."/>
            <person name="Zhen C."/>
            <person name="Liu W."/>
        </authorList>
    </citation>
    <scope>NUCLEOTIDE SEQUENCE [LARGE SCALE GENOMIC DNA]</scope>
    <source>
        <strain evidence="4 5">S1-65</strain>
    </source>
</reference>
<feature type="domain" description="YbgF trimerisation" evidence="3">
    <location>
        <begin position="39"/>
        <end position="110"/>
    </location>
</feature>
<keyword evidence="1" id="KW-0132">Cell division</keyword>
<dbReference type="Pfam" id="PF13432">
    <property type="entry name" value="TPR_16"/>
    <property type="match status" value="1"/>
</dbReference>
<comment type="similarity">
    <text evidence="1">Belongs to the CpoB family.</text>
</comment>
<evidence type="ECO:0000259" key="3">
    <source>
        <dbReference type="Pfam" id="PF16331"/>
    </source>
</evidence>
<accession>A0ABS1WWR5</accession>
<dbReference type="PROSITE" id="PS50005">
    <property type="entry name" value="TPR"/>
    <property type="match status" value="1"/>
</dbReference>
<gene>
    <name evidence="4" type="primary">ybgF</name>
    <name evidence="1" type="synonym">cpoB</name>
    <name evidence="4" type="ORF">JM946_11710</name>
</gene>
<dbReference type="Pfam" id="PF13174">
    <property type="entry name" value="TPR_6"/>
    <property type="match status" value="1"/>
</dbReference>
<dbReference type="SUPFAM" id="SSF48452">
    <property type="entry name" value="TPR-like"/>
    <property type="match status" value="1"/>
</dbReference>
<dbReference type="InterPro" id="IPR019734">
    <property type="entry name" value="TPR_rpt"/>
</dbReference>
<name>A0ABS1WWR5_9GAMM</name>
<dbReference type="RefSeq" id="WP_203167462.1">
    <property type="nucleotide sequence ID" value="NZ_JAEVLS010000002.1"/>
</dbReference>
<evidence type="ECO:0000313" key="5">
    <source>
        <dbReference type="Proteomes" id="UP000661077"/>
    </source>
</evidence>
<keyword evidence="1" id="KW-0574">Periplasm</keyword>
<feature type="repeat" description="TPR" evidence="2">
    <location>
        <begin position="167"/>
        <end position="200"/>
    </location>
</feature>
<dbReference type="Gene3D" id="1.20.5.110">
    <property type="match status" value="1"/>
</dbReference>
<dbReference type="InterPro" id="IPR011990">
    <property type="entry name" value="TPR-like_helical_dom_sf"/>
</dbReference>
<evidence type="ECO:0000256" key="1">
    <source>
        <dbReference type="HAMAP-Rule" id="MF_02066"/>
    </source>
</evidence>
<dbReference type="HAMAP" id="MF_02066">
    <property type="entry name" value="CpoB"/>
    <property type="match status" value="1"/>
</dbReference>
<dbReference type="Proteomes" id="UP000661077">
    <property type="component" value="Unassembled WGS sequence"/>
</dbReference>
<keyword evidence="2" id="KW-0802">TPR repeat</keyword>
<dbReference type="InterPro" id="IPR014162">
    <property type="entry name" value="CpoB_C"/>
</dbReference>
<keyword evidence="1" id="KW-0175">Coiled coil</keyword>
<comment type="subcellular location">
    <subcellularLocation>
        <location evidence="1">Periplasm</location>
    </subcellularLocation>
</comment>
<proteinExistence type="inferred from homology"/>
<dbReference type="NCBIfam" id="TIGR02795">
    <property type="entry name" value="tol_pal_ybgF"/>
    <property type="match status" value="1"/>
</dbReference>
<protein>
    <recommendedName>
        <fullName evidence="1">Cell division coordinator CpoB</fullName>
    </recommendedName>
</protein>
<dbReference type="Pfam" id="PF16331">
    <property type="entry name" value="TolA_bind_tri"/>
    <property type="match status" value="1"/>
</dbReference>
<dbReference type="SMART" id="SM00028">
    <property type="entry name" value="TPR"/>
    <property type="match status" value="2"/>
</dbReference>
<sequence length="255" mass="28016">MPNITSVRVGLIAAAAAMLSGCVTTPPEADPVVQKLSELDSRLLRLERVLANQSLLDLSQRIEAAQNETRVLRGQLDEVQHALNQSQTQQREMYGDVDRRLSALEGNPGAAAAAGAAPAMGGLPIPSGDDRANYQAAFDLLKDAKYPEAINAFKQYLTNFPNGPLADNAQYWLGEAHYVTKQYPDALRDFRTVIEKYPESRKIPDALLKIGYCNYELKNWGEARSALNQVVQRFGDTTAARLASQRLAKLDSEGR</sequence>
<dbReference type="InterPro" id="IPR032519">
    <property type="entry name" value="YbgF_tri"/>
</dbReference>
<keyword evidence="1" id="KW-0732">Signal</keyword>
<evidence type="ECO:0000313" key="4">
    <source>
        <dbReference type="EMBL" id="MBM0105421.1"/>
    </source>
</evidence>
<comment type="caution">
    <text evidence="4">The sequence shown here is derived from an EMBL/GenBank/DDBJ whole genome shotgun (WGS) entry which is preliminary data.</text>
</comment>
<keyword evidence="5" id="KW-1185">Reference proteome</keyword>
<dbReference type="EMBL" id="JAEVLS010000002">
    <property type="protein sequence ID" value="MBM0105421.1"/>
    <property type="molecule type" value="Genomic_DNA"/>
</dbReference>
<dbReference type="InterPro" id="IPR034706">
    <property type="entry name" value="CpoB"/>
</dbReference>
<feature type="coiled-coil region" evidence="1">
    <location>
        <begin position="48"/>
        <end position="82"/>
    </location>
</feature>
<organism evidence="4 5">
    <name type="scientific">Steroidobacter gossypii</name>
    <dbReference type="NCBI Taxonomy" id="2805490"/>
    <lineage>
        <taxon>Bacteria</taxon>
        <taxon>Pseudomonadati</taxon>
        <taxon>Pseudomonadota</taxon>
        <taxon>Gammaproteobacteria</taxon>
        <taxon>Steroidobacterales</taxon>
        <taxon>Steroidobacteraceae</taxon>
        <taxon>Steroidobacter</taxon>
    </lineage>
</organism>
<comment type="function">
    <text evidence="1">Mediates coordination of peptidoglycan synthesis and outer membrane constriction during cell division.</text>
</comment>
<keyword evidence="1" id="KW-0131">Cell cycle</keyword>
<dbReference type="Gene3D" id="1.25.40.10">
    <property type="entry name" value="Tetratricopeptide repeat domain"/>
    <property type="match status" value="1"/>
</dbReference>
<evidence type="ECO:0000256" key="2">
    <source>
        <dbReference type="PROSITE-ProRule" id="PRU00339"/>
    </source>
</evidence>